<keyword evidence="12" id="KW-1185">Reference proteome</keyword>
<accession>A0A9X4BKJ2</accession>
<evidence type="ECO:0000256" key="5">
    <source>
        <dbReference type="ARBA" id="ARBA00023244"/>
    </source>
</evidence>
<comment type="caution">
    <text evidence="11">The sequence shown here is derived from an EMBL/GenBank/DDBJ whole genome shotgun (WGS) entry which is preliminary data.</text>
</comment>
<comment type="catalytic activity">
    <reaction evidence="8 9">
        <text>hydroxymethylbilane = uroporphyrinogen III + H2O</text>
        <dbReference type="Rhea" id="RHEA:18965"/>
        <dbReference type="ChEBI" id="CHEBI:15377"/>
        <dbReference type="ChEBI" id="CHEBI:57308"/>
        <dbReference type="ChEBI" id="CHEBI:57845"/>
        <dbReference type="EC" id="4.2.1.75"/>
    </reaction>
</comment>
<evidence type="ECO:0000313" key="12">
    <source>
        <dbReference type="Proteomes" id="UP001139971"/>
    </source>
</evidence>
<dbReference type="RefSeq" id="WP_263541958.1">
    <property type="nucleotide sequence ID" value="NZ_JAOVZO020000018.1"/>
</dbReference>
<evidence type="ECO:0000259" key="10">
    <source>
        <dbReference type="Pfam" id="PF02602"/>
    </source>
</evidence>
<dbReference type="PANTHER" id="PTHR38042">
    <property type="entry name" value="UROPORPHYRINOGEN-III SYNTHASE, CHLOROPLASTIC"/>
    <property type="match status" value="1"/>
</dbReference>
<comment type="function">
    <text evidence="6 9">Catalyzes cyclization of the linear tetrapyrrole, hydroxymethylbilane, to the macrocyclic uroporphyrinogen III.</text>
</comment>
<evidence type="ECO:0000256" key="3">
    <source>
        <dbReference type="ARBA" id="ARBA00013109"/>
    </source>
</evidence>
<dbReference type="EMBL" id="JAOVZO020000018">
    <property type="protein sequence ID" value="MDC8014322.1"/>
    <property type="molecule type" value="Genomic_DNA"/>
</dbReference>
<evidence type="ECO:0000256" key="1">
    <source>
        <dbReference type="ARBA" id="ARBA00004772"/>
    </source>
</evidence>
<reference evidence="11" key="1">
    <citation type="submission" date="2023-02" db="EMBL/GenBank/DDBJ databases">
        <title>Tahibacter soli sp. nov. isolated from soil.</title>
        <authorList>
            <person name="Baek J.H."/>
            <person name="Lee J.K."/>
            <person name="Choi D.G."/>
            <person name="Jeon C.O."/>
        </authorList>
    </citation>
    <scope>NUCLEOTIDE SEQUENCE</scope>
    <source>
        <strain evidence="11">BL</strain>
    </source>
</reference>
<keyword evidence="5 9" id="KW-0627">Porphyrin biosynthesis</keyword>
<dbReference type="Gene3D" id="3.40.50.10090">
    <property type="match status" value="2"/>
</dbReference>
<dbReference type="GO" id="GO:0006782">
    <property type="term" value="P:protoporphyrinogen IX biosynthetic process"/>
    <property type="evidence" value="ECO:0007669"/>
    <property type="project" value="UniProtKB-UniRule"/>
</dbReference>
<evidence type="ECO:0000256" key="9">
    <source>
        <dbReference type="RuleBase" id="RU366031"/>
    </source>
</evidence>
<protein>
    <recommendedName>
        <fullName evidence="7 9">Uroporphyrinogen-III synthase</fullName>
        <ecNumber evidence="3 9">4.2.1.75</ecNumber>
    </recommendedName>
</protein>
<dbReference type="Proteomes" id="UP001139971">
    <property type="component" value="Unassembled WGS sequence"/>
</dbReference>
<dbReference type="InterPro" id="IPR003754">
    <property type="entry name" value="4pyrrol_synth_uPrphyn_synth"/>
</dbReference>
<keyword evidence="4 9" id="KW-0456">Lyase</keyword>
<organism evidence="11 12">
    <name type="scientific">Tahibacter soli</name>
    <dbReference type="NCBI Taxonomy" id="2983605"/>
    <lineage>
        <taxon>Bacteria</taxon>
        <taxon>Pseudomonadati</taxon>
        <taxon>Pseudomonadota</taxon>
        <taxon>Gammaproteobacteria</taxon>
        <taxon>Lysobacterales</taxon>
        <taxon>Rhodanobacteraceae</taxon>
        <taxon>Tahibacter</taxon>
    </lineage>
</organism>
<evidence type="ECO:0000256" key="2">
    <source>
        <dbReference type="ARBA" id="ARBA00008133"/>
    </source>
</evidence>
<dbReference type="GO" id="GO:0006780">
    <property type="term" value="P:uroporphyrinogen III biosynthetic process"/>
    <property type="evidence" value="ECO:0007669"/>
    <property type="project" value="UniProtKB-UniRule"/>
</dbReference>
<dbReference type="SUPFAM" id="SSF69618">
    <property type="entry name" value="HemD-like"/>
    <property type="match status" value="1"/>
</dbReference>
<gene>
    <name evidence="11" type="ORF">OD750_017385</name>
</gene>
<comment type="pathway">
    <text evidence="1 9">Porphyrin-containing compound metabolism; protoporphyrin-IX biosynthesis; coproporphyrinogen-III from 5-aminolevulinate: step 3/4.</text>
</comment>
<proteinExistence type="inferred from homology"/>
<name>A0A9X4BKJ2_9GAMM</name>
<evidence type="ECO:0000256" key="7">
    <source>
        <dbReference type="ARBA" id="ARBA00040167"/>
    </source>
</evidence>
<dbReference type="PANTHER" id="PTHR38042:SF1">
    <property type="entry name" value="UROPORPHYRINOGEN-III SYNTHASE, CHLOROPLASTIC"/>
    <property type="match status" value="1"/>
</dbReference>
<comment type="similarity">
    <text evidence="2 9">Belongs to the uroporphyrinogen-III synthase family.</text>
</comment>
<dbReference type="InterPro" id="IPR036108">
    <property type="entry name" value="4pyrrol_syn_uPrphyn_synt_sf"/>
</dbReference>
<feature type="domain" description="Tetrapyrrole biosynthesis uroporphyrinogen III synthase" evidence="10">
    <location>
        <begin position="10"/>
        <end position="235"/>
    </location>
</feature>
<sequence length="247" mass="26232">MTRPAGTAASLARRVRALGGEAVVLPGLALRAADDAQAVRAALNEARRADIAIFISPAAVRYAWRFAPTLAFARRTLVCTVGTATARALHRRGVADVLTPASTQDADGLLALPQLARVRGLTVALIGAPGGRDTLRTTLRRRGAALARIDVYRRTAPRWTRRHYAALDASPRPRLLLVSSAEALANLATGLPAGLVLALRDAETVVSSERLAILAREHGFSRVHQASSAVTDDMLAAAVRALSRHRL</sequence>
<dbReference type="InterPro" id="IPR039793">
    <property type="entry name" value="UROS/Hem4"/>
</dbReference>
<dbReference type="AlphaFoldDB" id="A0A9X4BKJ2"/>
<evidence type="ECO:0000256" key="8">
    <source>
        <dbReference type="ARBA" id="ARBA00048617"/>
    </source>
</evidence>
<dbReference type="Pfam" id="PF02602">
    <property type="entry name" value="HEM4"/>
    <property type="match status" value="1"/>
</dbReference>
<dbReference type="GO" id="GO:0004852">
    <property type="term" value="F:uroporphyrinogen-III synthase activity"/>
    <property type="evidence" value="ECO:0007669"/>
    <property type="project" value="UniProtKB-UniRule"/>
</dbReference>
<evidence type="ECO:0000256" key="4">
    <source>
        <dbReference type="ARBA" id="ARBA00023239"/>
    </source>
</evidence>
<dbReference type="CDD" id="cd06578">
    <property type="entry name" value="HemD"/>
    <property type="match status" value="1"/>
</dbReference>
<evidence type="ECO:0000313" key="11">
    <source>
        <dbReference type="EMBL" id="MDC8014322.1"/>
    </source>
</evidence>
<evidence type="ECO:0000256" key="6">
    <source>
        <dbReference type="ARBA" id="ARBA00037589"/>
    </source>
</evidence>
<dbReference type="EC" id="4.2.1.75" evidence="3 9"/>